<evidence type="ECO:0000313" key="7">
    <source>
        <dbReference type="Proteomes" id="UP000824250"/>
    </source>
</evidence>
<proteinExistence type="predicted"/>
<evidence type="ECO:0000256" key="3">
    <source>
        <dbReference type="ARBA" id="ARBA00022801"/>
    </source>
</evidence>
<dbReference type="GO" id="GO:0046872">
    <property type="term" value="F:metal ion binding"/>
    <property type="evidence" value="ECO:0007669"/>
    <property type="project" value="UniProtKB-KW"/>
</dbReference>
<keyword evidence="4" id="KW-0862">Zinc</keyword>
<evidence type="ECO:0000256" key="1">
    <source>
        <dbReference type="ARBA" id="ARBA00001947"/>
    </source>
</evidence>
<name>A0A9D1D5J6_9FIRM</name>
<reference evidence="6" key="1">
    <citation type="submission" date="2020-10" db="EMBL/GenBank/DDBJ databases">
        <authorList>
            <person name="Gilroy R."/>
        </authorList>
    </citation>
    <scope>NUCLEOTIDE SEQUENCE</scope>
    <source>
        <strain evidence="6">CHK180-2868</strain>
    </source>
</reference>
<dbReference type="GO" id="GO:0016787">
    <property type="term" value="F:hydrolase activity"/>
    <property type="evidence" value="ECO:0007669"/>
    <property type="project" value="UniProtKB-KW"/>
</dbReference>
<keyword evidence="3" id="KW-0378">Hydrolase</keyword>
<accession>A0A9D1D5J6</accession>
<evidence type="ECO:0000259" key="5">
    <source>
        <dbReference type="SMART" id="SM00849"/>
    </source>
</evidence>
<organism evidence="6 7">
    <name type="scientific">Candidatus Copromonas faecavium</name>
    <name type="common">nom. illeg.</name>
    <dbReference type="NCBI Taxonomy" id="2840740"/>
    <lineage>
        <taxon>Bacteria</taxon>
        <taxon>Bacillati</taxon>
        <taxon>Bacillota</taxon>
        <taxon>Clostridia</taxon>
        <taxon>Lachnospirales</taxon>
        <taxon>Lachnospiraceae</taxon>
        <taxon>Candidatus Copromonas (nom. illeg.)</taxon>
    </lineage>
</organism>
<dbReference type="PANTHER" id="PTHR46233">
    <property type="entry name" value="HYDROXYACYLGLUTATHIONE HYDROLASE GLOC"/>
    <property type="match status" value="1"/>
</dbReference>
<feature type="domain" description="Metallo-beta-lactamase" evidence="5">
    <location>
        <begin position="15"/>
        <end position="194"/>
    </location>
</feature>
<dbReference type="CDD" id="cd06262">
    <property type="entry name" value="metallo-hydrolase-like_MBL-fold"/>
    <property type="match status" value="1"/>
</dbReference>
<evidence type="ECO:0000313" key="6">
    <source>
        <dbReference type="EMBL" id="HIR04649.1"/>
    </source>
</evidence>
<dbReference type="Pfam" id="PF00753">
    <property type="entry name" value="Lactamase_B"/>
    <property type="match status" value="1"/>
</dbReference>
<dbReference type="Proteomes" id="UP000824250">
    <property type="component" value="Unassembled WGS sequence"/>
</dbReference>
<evidence type="ECO:0000256" key="2">
    <source>
        <dbReference type="ARBA" id="ARBA00022723"/>
    </source>
</evidence>
<protein>
    <submittedName>
        <fullName evidence="6">MBL fold metallo-hydrolase</fullName>
    </submittedName>
</protein>
<dbReference type="SMART" id="SM00849">
    <property type="entry name" value="Lactamase_B"/>
    <property type="match status" value="1"/>
</dbReference>
<dbReference type="InterPro" id="IPR036866">
    <property type="entry name" value="RibonucZ/Hydroxyglut_hydro"/>
</dbReference>
<comment type="caution">
    <text evidence="6">The sequence shown here is derived from an EMBL/GenBank/DDBJ whole genome shotgun (WGS) entry which is preliminary data.</text>
</comment>
<dbReference type="SUPFAM" id="SSF56281">
    <property type="entry name" value="Metallo-hydrolase/oxidoreductase"/>
    <property type="match status" value="1"/>
</dbReference>
<dbReference type="InterPro" id="IPR051453">
    <property type="entry name" value="MBL_Glyoxalase_II"/>
</dbReference>
<keyword evidence="2" id="KW-0479">Metal-binding</keyword>
<dbReference type="InterPro" id="IPR001279">
    <property type="entry name" value="Metallo-B-lactamas"/>
</dbReference>
<gene>
    <name evidence="6" type="ORF">IAB28_01595</name>
</gene>
<dbReference type="Gene3D" id="3.60.15.10">
    <property type="entry name" value="Ribonuclease Z/Hydroxyacylglutathione hydrolase-like"/>
    <property type="match status" value="1"/>
</dbReference>
<dbReference type="AlphaFoldDB" id="A0A9D1D5J6"/>
<reference evidence="6" key="2">
    <citation type="journal article" date="2021" name="PeerJ">
        <title>Extensive microbial diversity within the chicken gut microbiome revealed by metagenomics and culture.</title>
        <authorList>
            <person name="Gilroy R."/>
            <person name="Ravi A."/>
            <person name="Getino M."/>
            <person name="Pursley I."/>
            <person name="Horton D.L."/>
            <person name="Alikhan N.F."/>
            <person name="Baker D."/>
            <person name="Gharbi K."/>
            <person name="Hall N."/>
            <person name="Watson M."/>
            <person name="Adriaenssens E.M."/>
            <person name="Foster-Nyarko E."/>
            <person name="Jarju S."/>
            <person name="Secka A."/>
            <person name="Antonio M."/>
            <person name="Oren A."/>
            <person name="Chaudhuri R.R."/>
            <person name="La Ragione R."/>
            <person name="Hildebrand F."/>
            <person name="Pallen M.J."/>
        </authorList>
    </citation>
    <scope>NUCLEOTIDE SEQUENCE</scope>
    <source>
        <strain evidence="6">CHK180-2868</strain>
    </source>
</reference>
<sequence length="214" mass="24001">MSEIRVKRLVVGIVGTNTYLVYDEETKKAVVVDPGDRADLILEASERLELMPEAILLTHGHFDHIMAANELKAAWHVPVYACKKEEEIMGDWEKNLVASYYDTPYTVKADVLVEEGDTFEAAGFVWKVLETPGHTIGSCCYYIEKEKVLFSGDTLFCGSYGRTDLPTGSGRMIIGSVTRLLKELPDDVMVYPGHMDETTIGFEKKNNPLARFLK</sequence>
<dbReference type="EMBL" id="DVGC01000006">
    <property type="protein sequence ID" value="HIR04649.1"/>
    <property type="molecule type" value="Genomic_DNA"/>
</dbReference>
<evidence type="ECO:0000256" key="4">
    <source>
        <dbReference type="ARBA" id="ARBA00022833"/>
    </source>
</evidence>
<dbReference type="PANTHER" id="PTHR46233:SF3">
    <property type="entry name" value="HYDROXYACYLGLUTATHIONE HYDROLASE GLOC"/>
    <property type="match status" value="1"/>
</dbReference>
<comment type="cofactor">
    <cofactor evidence="1">
        <name>Zn(2+)</name>
        <dbReference type="ChEBI" id="CHEBI:29105"/>
    </cofactor>
</comment>